<dbReference type="CDD" id="cd03137">
    <property type="entry name" value="GATase1_AraC_1"/>
    <property type="match status" value="1"/>
</dbReference>
<evidence type="ECO:0000313" key="7">
    <source>
        <dbReference type="Proteomes" id="UP000831485"/>
    </source>
</evidence>
<dbReference type="RefSeq" id="WP_183346951.1">
    <property type="nucleotide sequence ID" value="NZ_BLXY01000003.1"/>
</dbReference>
<keyword evidence="7" id="KW-1185">Reference proteome</keyword>
<reference evidence="4" key="2">
    <citation type="journal article" date="2021" name="Int. J. Syst. Evol. Microbiol.">
        <title>Geomonas silvestris sp. nov., Geomonas paludis sp. nov. and Geomonas limicola sp. nov., isolated from terrestrial environments, and emended description of the genus Geomonas.</title>
        <authorList>
            <person name="Itoh H."/>
            <person name="Xu Z."/>
            <person name="Masuda Y."/>
            <person name="Ushijima N."/>
            <person name="Hayakawa C."/>
            <person name="Shiratori Y."/>
            <person name="Senoo K."/>
        </authorList>
    </citation>
    <scope>NUCLEOTIDE SEQUENCE</scope>
    <source>
        <strain evidence="4">Red736</strain>
    </source>
</reference>
<dbReference type="InterPro" id="IPR009057">
    <property type="entry name" value="Homeodomain-like_sf"/>
</dbReference>
<dbReference type="GO" id="GO:0003700">
    <property type="term" value="F:DNA-binding transcription factor activity"/>
    <property type="evidence" value="ECO:0007669"/>
    <property type="project" value="InterPro"/>
</dbReference>
<evidence type="ECO:0000259" key="3">
    <source>
        <dbReference type="PROSITE" id="PS01124"/>
    </source>
</evidence>
<feature type="domain" description="HTH araC/xylS-type" evidence="3">
    <location>
        <begin position="214"/>
        <end position="312"/>
    </location>
</feature>
<dbReference type="SUPFAM" id="SSF52317">
    <property type="entry name" value="Class I glutamine amidotransferase-like"/>
    <property type="match status" value="1"/>
</dbReference>
<dbReference type="EMBL" id="CP096574">
    <property type="protein sequence ID" value="UPU34136.1"/>
    <property type="molecule type" value="Genomic_DNA"/>
</dbReference>
<gene>
    <name evidence="4" type="ORF">GMPD_20280</name>
    <name evidence="5" type="ORF">M1B72_11790</name>
</gene>
<evidence type="ECO:0000256" key="2">
    <source>
        <dbReference type="ARBA" id="ARBA00023163"/>
    </source>
</evidence>
<dbReference type="Proteomes" id="UP000831485">
    <property type="component" value="Chromosome"/>
</dbReference>
<protein>
    <submittedName>
        <fullName evidence="4">AraC family transcriptional regulator</fullName>
    </submittedName>
    <submittedName>
        <fullName evidence="5">Helix-turn-helix domain-containing protein</fullName>
    </submittedName>
</protein>
<dbReference type="InterPro" id="IPR052158">
    <property type="entry name" value="INH-QAR"/>
</dbReference>
<name>A0A6V8MY22_9BACT</name>
<accession>A0A6V8MY22</accession>
<sequence>MSVPSVAVVAINHFSPFHFSVPCIIFGDVLPGKKLFNLKICAGEPGTLRSRQGFSIETSIGLEALEEADIVIVPYWRDPAERPNQELLDALVAAYNRGALVVGLCLGTYVLAYAGLLDQRRAGTHWEFEQDFVARYPNVQLDTNALYVEDDRLVTSAGTAAGLDCCLYLVHRVHGRAIANKVARRMVIPPHREGGQAQFIEQPVPLSTRDANVNRLLEYLRNNLDKVHSLDDLADYSLMSRRTFTRHFQKATGMSVGAWLMSERLQRSQELLETTSHSIEAIAEFVGFQSAATLRQHFRSKFNVTPTEWRKTFQSDSPGRYQGHSPRL</sequence>
<dbReference type="Gene3D" id="3.40.50.880">
    <property type="match status" value="1"/>
</dbReference>
<dbReference type="Gene3D" id="1.10.10.60">
    <property type="entry name" value="Homeodomain-like"/>
    <property type="match status" value="1"/>
</dbReference>
<dbReference type="Proteomes" id="UP000568888">
    <property type="component" value="Unassembled WGS sequence"/>
</dbReference>
<evidence type="ECO:0000256" key="1">
    <source>
        <dbReference type="ARBA" id="ARBA00023015"/>
    </source>
</evidence>
<evidence type="ECO:0000313" key="5">
    <source>
        <dbReference type="EMBL" id="UPU34136.1"/>
    </source>
</evidence>
<dbReference type="PANTHER" id="PTHR43130">
    <property type="entry name" value="ARAC-FAMILY TRANSCRIPTIONAL REGULATOR"/>
    <property type="match status" value="1"/>
</dbReference>
<evidence type="ECO:0000313" key="4">
    <source>
        <dbReference type="EMBL" id="GFO64109.1"/>
    </source>
</evidence>
<dbReference type="SMART" id="SM00342">
    <property type="entry name" value="HTH_ARAC"/>
    <property type="match status" value="1"/>
</dbReference>
<evidence type="ECO:0000313" key="6">
    <source>
        <dbReference type="Proteomes" id="UP000568888"/>
    </source>
</evidence>
<organism evidence="4 6">
    <name type="scientific">Geomonas paludis</name>
    <dbReference type="NCBI Taxonomy" id="2740185"/>
    <lineage>
        <taxon>Bacteria</taxon>
        <taxon>Pseudomonadati</taxon>
        <taxon>Thermodesulfobacteriota</taxon>
        <taxon>Desulfuromonadia</taxon>
        <taxon>Geobacterales</taxon>
        <taxon>Geobacteraceae</taxon>
        <taxon>Geomonas</taxon>
    </lineage>
</organism>
<dbReference type="GO" id="GO:0043565">
    <property type="term" value="F:sequence-specific DNA binding"/>
    <property type="evidence" value="ECO:0007669"/>
    <property type="project" value="InterPro"/>
</dbReference>
<reference evidence="5" key="3">
    <citation type="submission" date="2022-04" db="EMBL/GenBank/DDBJ databases">
        <authorList>
            <person name="Liu G."/>
        </authorList>
    </citation>
    <scope>NUCLEOTIDE SEQUENCE</scope>
    <source>
        <strain evidence="5">RG22</strain>
    </source>
</reference>
<reference evidence="6" key="1">
    <citation type="submission" date="2020-06" db="EMBL/GenBank/DDBJ databases">
        <title>Draft genomic sequecing of Geomonas sp. Red736.</title>
        <authorList>
            <person name="Itoh H."/>
            <person name="Xu Z.X."/>
            <person name="Ushijima N."/>
            <person name="Masuda Y."/>
            <person name="Shiratori Y."/>
            <person name="Senoo K."/>
        </authorList>
    </citation>
    <scope>NUCLEOTIDE SEQUENCE [LARGE SCALE GENOMIC DNA]</scope>
    <source>
        <strain evidence="6">Red736</strain>
    </source>
</reference>
<dbReference type="SUPFAM" id="SSF46689">
    <property type="entry name" value="Homeodomain-like"/>
    <property type="match status" value="2"/>
</dbReference>
<dbReference type="AlphaFoldDB" id="A0A6V8MY22"/>
<dbReference type="InterPro" id="IPR018060">
    <property type="entry name" value="HTH_AraC"/>
</dbReference>
<dbReference type="EMBL" id="BLXY01000003">
    <property type="protein sequence ID" value="GFO64109.1"/>
    <property type="molecule type" value="Genomic_DNA"/>
</dbReference>
<dbReference type="InterPro" id="IPR029062">
    <property type="entry name" value="Class_I_gatase-like"/>
</dbReference>
<proteinExistence type="predicted"/>
<dbReference type="Pfam" id="PF12833">
    <property type="entry name" value="HTH_18"/>
    <property type="match status" value="1"/>
</dbReference>
<dbReference type="PANTHER" id="PTHR43130:SF3">
    <property type="entry name" value="HTH-TYPE TRANSCRIPTIONAL REGULATOR RV1931C"/>
    <property type="match status" value="1"/>
</dbReference>
<dbReference type="InterPro" id="IPR002818">
    <property type="entry name" value="DJ-1/PfpI"/>
</dbReference>
<dbReference type="PROSITE" id="PS01124">
    <property type="entry name" value="HTH_ARAC_FAMILY_2"/>
    <property type="match status" value="1"/>
</dbReference>
<keyword evidence="1" id="KW-0805">Transcription regulation</keyword>
<keyword evidence="2" id="KW-0804">Transcription</keyword>
<dbReference type="Pfam" id="PF01965">
    <property type="entry name" value="DJ-1_PfpI"/>
    <property type="match status" value="1"/>
</dbReference>